<feature type="transmembrane region" description="Helical" evidence="6">
    <location>
        <begin position="308"/>
        <end position="330"/>
    </location>
</feature>
<evidence type="ECO:0000256" key="5">
    <source>
        <dbReference type="ARBA" id="ARBA00023136"/>
    </source>
</evidence>
<comment type="subcellular location">
    <subcellularLocation>
        <location evidence="1">Cell membrane</location>
        <topology evidence="1">Multi-pass membrane protein</topology>
    </subcellularLocation>
</comment>
<keyword evidence="3 6" id="KW-0812">Transmembrane</keyword>
<reference evidence="8" key="1">
    <citation type="submission" date="2018-05" db="EMBL/GenBank/DDBJ databases">
        <authorList>
            <consortium name="NARMS: The National Antimicrobial Resistance Monitoring System"/>
        </authorList>
    </citation>
    <scope>NUCLEOTIDE SEQUENCE</scope>
    <source>
        <strain evidence="8">FSIS1607372</strain>
    </source>
</reference>
<keyword evidence="5 6" id="KW-0472">Membrane</keyword>
<feature type="transmembrane region" description="Helical" evidence="6">
    <location>
        <begin position="283"/>
        <end position="302"/>
    </location>
</feature>
<evidence type="ECO:0000259" key="7">
    <source>
        <dbReference type="PROSITE" id="PS50850"/>
    </source>
</evidence>
<feature type="transmembrane region" description="Helical" evidence="6">
    <location>
        <begin position="176"/>
        <end position="196"/>
    </location>
</feature>
<gene>
    <name evidence="8" type="ORF">BG735_04985</name>
</gene>
<accession>A0A5T0Q2C4</accession>
<dbReference type="PANTHER" id="PTHR43124:SF3">
    <property type="entry name" value="CHLORAMPHENICOL EFFLUX PUMP RV0191"/>
    <property type="match status" value="1"/>
</dbReference>
<dbReference type="GO" id="GO:0022857">
    <property type="term" value="F:transmembrane transporter activity"/>
    <property type="evidence" value="ECO:0007669"/>
    <property type="project" value="InterPro"/>
</dbReference>
<dbReference type="AlphaFoldDB" id="A0A5T0Q2C4"/>
<keyword evidence="2" id="KW-1003">Cell membrane</keyword>
<feature type="transmembrane region" description="Helical" evidence="6">
    <location>
        <begin position="88"/>
        <end position="111"/>
    </location>
</feature>
<evidence type="ECO:0000256" key="2">
    <source>
        <dbReference type="ARBA" id="ARBA00022475"/>
    </source>
</evidence>
<dbReference type="InterPro" id="IPR050189">
    <property type="entry name" value="MFS_Efflux_Transporters"/>
</dbReference>
<feature type="transmembrane region" description="Helical" evidence="6">
    <location>
        <begin position="117"/>
        <end position="138"/>
    </location>
</feature>
<feature type="transmembrane region" description="Helical" evidence="6">
    <location>
        <begin position="252"/>
        <end position="271"/>
    </location>
</feature>
<dbReference type="RefSeq" id="WP_134224854.1">
    <property type="nucleotide sequence ID" value="NZ_JAKKYI010000014.1"/>
</dbReference>
<dbReference type="InterPro" id="IPR020846">
    <property type="entry name" value="MFS_dom"/>
</dbReference>
<feature type="domain" description="Major facilitator superfamily (MFS) profile" evidence="7">
    <location>
        <begin position="19"/>
        <end position="395"/>
    </location>
</feature>
<dbReference type="CDD" id="cd17473">
    <property type="entry name" value="MFS_arabinose_efflux_permease_like"/>
    <property type="match status" value="1"/>
</dbReference>
<dbReference type="InterPro" id="IPR011701">
    <property type="entry name" value="MFS"/>
</dbReference>
<dbReference type="Gene3D" id="1.20.1250.20">
    <property type="entry name" value="MFS general substrate transporter like domains"/>
    <property type="match status" value="1"/>
</dbReference>
<feature type="transmembrane region" description="Helical" evidence="6">
    <location>
        <begin position="366"/>
        <end position="387"/>
    </location>
</feature>
<dbReference type="SUPFAM" id="SSF103473">
    <property type="entry name" value="MFS general substrate transporter"/>
    <property type="match status" value="1"/>
</dbReference>
<dbReference type="InterPro" id="IPR001958">
    <property type="entry name" value="Tet-R_TetA/multi-R_MdtG-like"/>
</dbReference>
<sequence length="395" mass="44626">MQHSKLDKKIIHLSERLMFKLVLFSAAMMTVLGTIVIAPALPAMNEYFKNVSNIELLSGLVVTIPALFVMIFSPIAGNLIDRFGKLKFLYPAMILWIISGVSGCFLDSIYALLISRAFFGIATAFITTAASTLLGDYYSIGDRRDKALSLQGFILAMGGAMLTIISGYLASFSWRYVFLVYGSGIFIFIFCLFYLFEPRSAKKYIQEKPLEKINYKPFLPIYFMGFFIMLIYYLAGINFPHYIESLGLNAKYIGFAMAVPTISYGIFCYLYKDIVKFLNIKQIYVLGLILEAFGFLLVFLIEDFTVCVISLFIFGMVGGLIVTNNSAYLFKLTKSNSRARAYSGLASCIFFGQFICPIVTTPMVKVFGLKMEFLIWILVLFVVSIIYKKMYLKNT</sequence>
<protein>
    <submittedName>
        <fullName evidence="8">MFS transporter</fullName>
    </submittedName>
</protein>
<dbReference type="InterPro" id="IPR036259">
    <property type="entry name" value="MFS_trans_sf"/>
</dbReference>
<evidence type="ECO:0000256" key="1">
    <source>
        <dbReference type="ARBA" id="ARBA00004651"/>
    </source>
</evidence>
<evidence type="ECO:0000256" key="6">
    <source>
        <dbReference type="SAM" id="Phobius"/>
    </source>
</evidence>
<evidence type="ECO:0000256" key="4">
    <source>
        <dbReference type="ARBA" id="ARBA00022989"/>
    </source>
</evidence>
<proteinExistence type="predicted"/>
<keyword evidence="4 6" id="KW-1133">Transmembrane helix</keyword>
<feature type="transmembrane region" description="Helical" evidence="6">
    <location>
        <begin position="21"/>
        <end position="44"/>
    </location>
</feature>
<dbReference type="GO" id="GO:0005886">
    <property type="term" value="C:plasma membrane"/>
    <property type="evidence" value="ECO:0007669"/>
    <property type="project" value="UniProtKB-SubCell"/>
</dbReference>
<dbReference type="PANTHER" id="PTHR43124">
    <property type="entry name" value="PURINE EFFLUX PUMP PBUE"/>
    <property type="match status" value="1"/>
</dbReference>
<feature type="transmembrane region" description="Helical" evidence="6">
    <location>
        <begin position="217"/>
        <end position="240"/>
    </location>
</feature>
<dbReference type="PRINTS" id="PR01035">
    <property type="entry name" value="TCRTETA"/>
</dbReference>
<evidence type="ECO:0000313" key="8">
    <source>
        <dbReference type="EMBL" id="EAK1947995.1"/>
    </source>
</evidence>
<feature type="transmembrane region" description="Helical" evidence="6">
    <location>
        <begin position="150"/>
        <end position="170"/>
    </location>
</feature>
<evidence type="ECO:0000256" key="3">
    <source>
        <dbReference type="ARBA" id="ARBA00022692"/>
    </source>
</evidence>
<dbReference type="Pfam" id="PF07690">
    <property type="entry name" value="MFS_1"/>
    <property type="match status" value="1"/>
</dbReference>
<dbReference type="EMBL" id="AACEEA010000014">
    <property type="protein sequence ID" value="EAK1947995.1"/>
    <property type="molecule type" value="Genomic_DNA"/>
</dbReference>
<feature type="transmembrane region" description="Helical" evidence="6">
    <location>
        <begin position="342"/>
        <end position="360"/>
    </location>
</feature>
<feature type="transmembrane region" description="Helical" evidence="6">
    <location>
        <begin position="56"/>
        <end position="76"/>
    </location>
</feature>
<organism evidence="8">
    <name type="scientific">Campylobacter jejuni</name>
    <dbReference type="NCBI Taxonomy" id="197"/>
    <lineage>
        <taxon>Bacteria</taxon>
        <taxon>Pseudomonadati</taxon>
        <taxon>Campylobacterota</taxon>
        <taxon>Epsilonproteobacteria</taxon>
        <taxon>Campylobacterales</taxon>
        <taxon>Campylobacteraceae</taxon>
        <taxon>Campylobacter</taxon>
    </lineage>
</organism>
<dbReference type="PROSITE" id="PS50850">
    <property type="entry name" value="MFS"/>
    <property type="match status" value="1"/>
</dbReference>
<comment type="caution">
    <text evidence="8">The sequence shown here is derived from an EMBL/GenBank/DDBJ whole genome shotgun (WGS) entry which is preliminary data.</text>
</comment>
<name>A0A5T0Q2C4_CAMJU</name>